<feature type="chain" id="PRO_5040789441" evidence="1">
    <location>
        <begin position="36"/>
        <end position="147"/>
    </location>
</feature>
<name>A0A9X3NNV9_9ACTN</name>
<keyword evidence="1" id="KW-0732">Signal</keyword>
<gene>
    <name evidence="2" type="ORF">LG943_20915</name>
</gene>
<reference evidence="2" key="1">
    <citation type="submission" date="2021-10" db="EMBL/GenBank/DDBJ databases">
        <title>Streptomonospora sp. nov., isolated from mangrove soil.</title>
        <authorList>
            <person name="Chen X."/>
            <person name="Ge X."/>
            <person name="Liu W."/>
        </authorList>
    </citation>
    <scope>NUCLEOTIDE SEQUENCE</scope>
    <source>
        <strain evidence="2">S1-112</strain>
    </source>
</reference>
<dbReference type="EMBL" id="JAJAQC010000041">
    <property type="protein sequence ID" value="MDA0566753.1"/>
    <property type="molecule type" value="Genomic_DNA"/>
</dbReference>
<feature type="signal peptide" evidence="1">
    <location>
        <begin position="1"/>
        <end position="35"/>
    </location>
</feature>
<evidence type="ECO:0000313" key="3">
    <source>
        <dbReference type="Proteomes" id="UP001140076"/>
    </source>
</evidence>
<evidence type="ECO:0000313" key="2">
    <source>
        <dbReference type="EMBL" id="MDA0566753.1"/>
    </source>
</evidence>
<keyword evidence="3" id="KW-1185">Reference proteome</keyword>
<organism evidence="2 3">
    <name type="scientific">Streptomonospora mangrovi</name>
    <dbReference type="NCBI Taxonomy" id="2883123"/>
    <lineage>
        <taxon>Bacteria</taxon>
        <taxon>Bacillati</taxon>
        <taxon>Actinomycetota</taxon>
        <taxon>Actinomycetes</taxon>
        <taxon>Streptosporangiales</taxon>
        <taxon>Nocardiopsidaceae</taxon>
        <taxon>Streptomonospora</taxon>
    </lineage>
</organism>
<proteinExistence type="predicted"/>
<sequence>MSPRKHRTRTWITATGTVAAITASLLMTSATVAQGADPAQVCRDGRAGSTYTQPVNQAAVPGGGGTVYLYYDNNTGYNCAVTMGAVSGSTYMDVGLRRTQEGAGQWDSGTFSSYAGPVYVEAKGICVDFTGAVGDRSVTVVGENCGA</sequence>
<protein>
    <submittedName>
        <fullName evidence="2">Spore-associated protein</fullName>
    </submittedName>
</protein>
<dbReference type="RefSeq" id="WP_270074008.1">
    <property type="nucleotide sequence ID" value="NZ_JAJAQC010000041.1"/>
</dbReference>
<dbReference type="Proteomes" id="UP001140076">
    <property type="component" value="Unassembled WGS sequence"/>
</dbReference>
<comment type="caution">
    <text evidence="2">The sequence shown here is derived from an EMBL/GenBank/DDBJ whole genome shotgun (WGS) entry which is preliminary data.</text>
</comment>
<evidence type="ECO:0000256" key="1">
    <source>
        <dbReference type="SAM" id="SignalP"/>
    </source>
</evidence>
<accession>A0A9X3NNV9</accession>
<dbReference type="AlphaFoldDB" id="A0A9X3NNV9"/>